<gene>
    <name evidence="4" type="primary">mopII</name>
    <name evidence="4" type="ORF">MBCUR_07040</name>
</gene>
<dbReference type="SUPFAM" id="SSF50331">
    <property type="entry name" value="MOP-like"/>
    <property type="match status" value="1"/>
</dbReference>
<dbReference type="InterPro" id="IPR005116">
    <property type="entry name" value="Transp-assoc_OB_typ1"/>
</dbReference>
<comment type="subcellular location">
    <subcellularLocation>
        <location evidence="1">Cell membrane</location>
        <topology evidence="1">Peripheral membrane protein</topology>
    </subcellularLocation>
</comment>
<evidence type="ECO:0000259" key="3">
    <source>
        <dbReference type="PROSITE" id="PS51866"/>
    </source>
</evidence>
<dbReference type="InterPro" id="IPR004606">
    <property type="entry name" value="Mop_domain"/>
</dbReference>
<dbReference type="PROSITE" id="PS51866">
    <property type="entry name" value="MOP"/>
    <property type="match status" value="1"/>
</dbReference>
<dbReference type="Proteomes" id="UP000077245">
    <property type="component" value="Unassembled WGS sequence"/>
</dbReference>
<keyword evidence="2" id="KW-0500">Molybdenum</keyword>
<evidence type="ECO:0000256" key="1">
    <source>
        <dbReference type="ARBA" id="ARBA00004202"/>
    </source>
</evidence>
<protein>
    <submittedName>
        <fullName evidence="4">Molybdenum-pterin-binding protein 2</fullName>
    </submittedName>
</protein>
<sequence>MRLSARNSLKGKIEKVELGAVMASIKIKIEEPGLITALITKESAEALELKTGDDVVAIVKSTEIMVGKE</sequence>
<dbReference type="OrthoDB" id="36889at2157"/>
<accession>A0A162FQ36</accession>
<reference evidence="4 5" key="1">
    <citation type="submission" date="2016-04" db="EMBL/GenBank/DDBJ databases">
        <title>Genome sequence of Methanobrevibacter curvatus DSM 11111.</title>
        <authorList>
            <person name="Poehlein A."/>
            <person name="Seedorf H."/>
            <person name="Daniel R."/>
        </authorList>
    </citation>
    <scope>NUCLEOTIDE SEQUENCE [LARGE SCALE GENOMIC DNA]</scope>
    <source>
        <strain evidence="4 5">DSM 11111</strain>
    </source>
</reference>
<dbReference type="PATRIC" id="fig|49547.3.peg.756"/>
<dbReference type="RefSeq" id="WP_067090268.1">
    <property type="nucleotide sequence ID" value="NZ_LWMV01000146.1"/>
</dbReference>
<dbReference type="GO" id="GO:0005886">
    <property type="term" value="C:plasma membrane"/>
    <property type="evidence" value="ECO:0007669"/>
    <property type="project" value="UniProtKB-SubCell"/>
</dbReference>
<comment type="caution">
    <text evidence="4">The sequence shown here is derived from an EMBL/GenBank/DDBJ whole genome shotgun (WGS) entry which is preliminary data.</text>
</comment>
<dbReference type="InterPro" id="IPR008995">
    <property type="entry name" value="Mo/tungstate-bd_C_term_dom"/>
</dbReference>
<dbReference type="AlphaFoldDB" id="A0A162FQ36"/>
<feature type="domain" description="Mop" evidence="3">
    <location>
        <begin position="2"/>
        <end position="68"/>
    </location>
</feature>
<evidence type="ECO:0000313" key="5">
    <source>
        <dbReference type="Proteomes" id="UP000077245"/>
    </source>
</evidence>
<dbReference type="STRING" id="49547.MBCUR_07040"/>
<dbReference type="Pfam" id="PF03459">
    <property type="entry name" value="TOBE"/>
    <property type="match status" value="1"/>
</dbReference>
<evidence type="ECO:0000256" key="2">
    <source>
        <dbReference type="ARBA" id="ARBA00022505"/>
    </source>
</evidence>
<dbReference type="GO" id="GO:0015689">
    <property type="term" value="P:molybdate ion transport"/>
    <property type="evidence" value="ECO:0007669"/>
    <property type="project" value="InterPro"/>
</dbReference>
<name>A0A162FQ36_9EURY</name>
<keyword evidence="5" id="KW-1185">Reference proteome</keyword>
<evidence type="ECO:0000313" key="4">
    <source>
        <dbReference type="EMBL" id="KZX13440.1"/>
    </source>
</evidence>
<dbReference type="NCBIfam" id="TIGR00638">
    <property type="entry name" value="Mop"/>
    <property type="match status" value="1"/>
</dbReference>
<dbReference type="Gene3D" id="2.40.50.100">
    <property type="match status" value="1"/>
</dbReference>
<organism evidence="4 5">
    <name type="scientific">Methanobrevibacter curvatus</name>
    <dbReference type="NCBI Taxonomy" id="49547"/>
    <lineage>
        <taxon>Archaea</taxon>
        <taxon>Methanobacteriati</taxon>
        <taxon>Methanobacteriota</taxon>
        <taxon>Methanomada group</taxon>
        <taxon>Methanobacteria</taxon>
        <taxon>Methanobacteriales</taxon>
        <taxon>Methanobacteriaceae</taxon>
        <taxon>Methanobrevibacter</taxon>
    </lineage>
</organism>
<proteinExistence type="predicted"/>
<dbReference type="EMBL" id="LWMV01000146">
    <property type="protein sequence ID" value="KZX13440.1"/>
    <property type="molecule type" value="Genomic_DNA"/>
</dbReference>